<feature type="domain" description="MftR C-terminal" evidence="1">
    <location>
        <begin position="5"/>
        <end position="85"/>
    </location>
</feature>
<keyword evidence="3" id="KW-1185">Reference proteome</keyword>
<dbReference type="EMBL" id="JAJVCN010000003">
    <property type="protein sequence ID" value="MCE7007668.1"/>
    <property type="molecule type" value="Genomic_DNA"/>
</dbReference>
<dbReference type="Pfam" id="PF17754">
    <property type="entry name" value="TetR_C_14"/>
    <property type="match status" value="1"/>
</dbReference>
<name>A0ABS8ZMJ6_9PSEU</name>
<dbReference type="Gene3D" id="1.10.357.10">
    <property type="entry name" value="Tetracycline Repressor, domain 2"/>
    <property type="match status" value="1"/>
</dbReference>
<dbReference type="RefSeq" id="WP_233729246.1">
    <property type="nucleotide sequence ID" value="NZ_JAJVCN010000003.1"/>
</dbReference>
<organism evidence="2 3">
    <name type="scientific">Kibdelosporangium philippinense</name>
    <dbReference type="NCBI Taxonomy" id="211113"/>
    <lineage>
        <taxon>Bacteria</taxon>
        <taxon>Bacillati</taxon>
        <taxon>Actinomycetota</taxon>
        <taxon>Actinomycetes</taxon>
        <taxon>Pseudonocardiales</taxon>
        <taxon>Pseudonocardiaceae</taxon>
        <taxon>Kibdelosporangium</taxon>
    </lineage>
</organism>
<sequence>MLDLVRLARTEPGLRAVWLEAHREAEPVFAEALAQRAGLPEPDLTISVQAAMINAALRVGVEHYAANADADTRGYESAVHQALAVAAGGFSSITAGSGSPRRCP</sequence>
<comment type="caution">
    <text evidence="2">The sequence shown here is derived from an EMBL/GenBank/DDBJ whole genome shotgun (WGS) entry which is preliminary data.</text>
</comment>
<gene>
    <name evidence="2" type="ORF">LWC34_33320</name>
</gene>
<dbReference type="Proteomes" id="UP001521150">
    <property type="component" value="Unassembled WGS sequence"/>
</dbReference>
<evidence type="ECO:0000259" key="1">
    <source>
        <dbReference type="Pfam" id="PF17754"/>
    </source>
</evidence>
<dbReference type="InterPro" id="IPR041347">
    <property type="entry name" value="MftR_C"/>
</dbReference>
<protein>
    <recommendedName>
        <fullName evidence="1">MftR C-terminal domain-containing protein</fullName>
    </recommendedName>
</protein>
<evidence type="ECO:0000313" key="3">
    <source>
        <dbReference type="Proteomes" id="UP001521150"/>
    </source>
</evidence>
<evidence type="ECO:0000313" key="2">
    <source>
        <dbReference type="EMBL" id="MCE7007668.1"/>
    </source>
</evidence>
<proteinExistence type="predicted"/>
<accession>A0ABS8ZMJ6</accession>
<reference evidence="2 3" key="1">
    <citation type="submission" date="2021-12" db="EMBL/GenBank/DDBJ databases">
        <title>Genome sequence of Kibdelosporangium philippinense ATCC 49844.</title>
        <authorList>
            <person name="Fedorov E.A."/>
            <person name="Omeragic M."/>
            <person name="Shalygina K.F."/>
            <person name="Maclea K.S."/>
        </authorList>
    </citation>
    <scope>NUCLEOTIDE SEQUENCE [LARGE SCALE GENOMIC DNA]</scope>
    <source>
        <strain evidence="2 3">ATCC 49844</strain>
    </source>
</reference>